<evidence type="ECO:0000256" key="3">
    <source>
        <dbReference type="SAM" id="SignalP"/>
    </source>
</evidence>
<evidence type="ECO:0000313" key="4">
    <source>
        <dbReference type="EMBL" id="MCL7748710.1"/>
    </source>
</evidence>
<dbReference type="NCBIfam" id="NF037995">
    <property type="entry name" value="TRAP_S1"/>
    <property type="match status" value="1"/>
</dbReference>
<dbReference type="EMBL" id="JAKRYL010000018">
    <property type="protein sequence ID" value="MCL7748710.1"/>
    <property type="molecule type" value="Genomic_DNA"/>
</dbReference>
<dbReference type="PANTHER" id="PTHR33376:SF15">
    <property type="entry name" value="BLL6794 PROTEIN"/>
    <property type="match status" value="1"/>
</dbReference>
<protein>
    <submittedName>
        <fullName evidence="4">TRAP transporter substrate-binding protein</fullName>
    </submittedName>
</protein>
<evidence type="ECO:0000256" key="2">
    <source>
        <dbReference type="SAM" id="MobiDB-lite"/>
    </source>
</evidence>
<sequence>MKLRKNYFVLLLISMMCAVVVVGCGGQTNESASTTNDESSTDNENEAVETMEPITLSLADFAPATHPIQAKLFPEWVKAIEEATDGLVKIELYPGGSLLGSGDVYSGVADGIADIGHDVSGLYPGRLPVLNALYLGGIKYENSAVSSYVARDLVAELQPEELQDTELMFIYGISPGVLMTTEPVESLDDLRGKQIRASGTNVATLEKLGATPVAMPVTETYEALSRGVVDGSLLPADTLKSFNLAEVTNYVTHSNLMYNTVHFVTMNKDKWNSLPTHIQEAIREVNEQTFKDAAQLFTDVVESGLQYAIDEHGVEEIHLSEEEEQRWEETLKPLVESHVEELNSAGLNGQEIMNKIVELSEKYNEEFGNN</sequence>
<dbReference type="PROSITE" id="PS51257">
    <property type="entry name" value="PROKAR_LIPOPROTEIN"/>
    <property type="match status" value="1"/>
</dbReference>
<evidence type="ECO:0000256" key="1">
    <source>
        <dbReference type="ARBA" id="ARBA00022729"/>
    </source>
</evidence>
<gene>
    <name evidence="4" type="ORF">MF646_16420</name>
</gene>
<dbReference type="InterPro" id="IPR038404">
    <property type="entry name" value="TRAP_DctP_sf"/>
</dbReference>
<organism evidence="4 5">
    <name type="scientific">Halalkalibacter alkaliphilus</name>
    <dbReference type="NCBI Taxonomy" id="2917993"/>
    <lineage>
        <taxon>Bacteria</taxon>
        <taxon>Bacillati</taxon>
        <taxon>Bacillota</taxon>
        <taxon>Bacilli</taxon>
        <taxon>Bacillales</taxon>
        <taxon>Bacillaceae</taxon>
        <taxon>Halalkalibacter</taxon>
    </lineage>
</organism>
<comment type="caution">
    <text evidence="4">The sequence shown here is derived from an EMBL/GenBank/DDBJ whole genome shotgun (WGS) entry which is preliminary data.</text>
</comment>
<dbReference type="CDD" id="cd13665">
    <property type="entry name" value="PBP2_TRAP_Dctp3_4"/>
    <property type="match status" value="1"/>
</dbReference>
<dbReference type="Proteomes" id="UP001139150">
    <property type="component" value="Unassembled WGS sequence"/>
</dbReference>
<dbReference type="RefSeq" id="WP_250097597.1">
    <property type="nucleotide sequence ID" value="NZ_JAKRYL010000018.1"/>
</dbReference>
<evidence type="ECO:0000313" key="5">
    <source>
        <dbReference type="Proteomes" id="UP001139150"/>
    </source>
</evidence>
<dbReference type="Pfam" id="PF03480">
    <property type="entry name" value="DctP"/>
    <property type="match status" value="1"/>
</dbReference>
<dbReference type="AlphaFoldDB" id="A0A9X2CUQ6"/>
<dbReference type="InterPro" id="IPR018389">
    <property type="entry name" value="DctP_fam"/>
</dbReference>
<proteinExistence type="predicted"/>
<accession>A0A9X2CUQ6</accession>
<dbReference type="Gene3D" id="3.40.190.170">
    <property type="entry name" value="Bacterial extracellular solute-binding protein, family 7"/>
    <property type="match status" value="1"/>
</dbReference>
<feature type="region of interest" description="Disordered" evidence="2">
    <location>
        <begin position="28"/>
        <end position="47"/>
    </location>
</feature>
<name>A0A9X2CUQ6_9BACI</name>
<feature type="compositionally biased region" description="Polar residues" evidence="2">
    <location>
        <begin position="28"/>
        <end position="38"/>
    </location>
</feature>
<dbReference type="PANTHER" id="PTHR33376">
    <property type="match status" value="1"/>
</dbReference>
<dbReference type="GO" id="GO:0055085">
    <property type="term" value="P:transmembrane transport"/>
    <property type="evidence" value="ECO:0007669"/>
    <property type="project" value="InterPro"/>
</dbReference>
<reference evidence="4" key="1">
    <citation type="submission" date="2022-02" db="EMBL/GenBank/DDBJ databases">
        <title>Halalkalibacter sp. nov. isolated from Lonar Lake, India.</title>
        <authorList>
            <person name="Joshi A."/>
            <person name="Thite S."/>
            <person name="Lodha T."/>
        </authorList>
    </citation>
    <scope>NUCLEOTIDE SEQUENCE</scope>
    <source>
        <strain evidence="4">MEB205</strain>
    </source>
</reference>
<keyword evidence="5" id="KW-1185">Reference proteome</keyword>
<feature type="chain" id="PRO_5040808322" evidence="3">
    <location>
        <begin position="22"/>
        <end position="370"/>
    </location>
</feature>
<feature type="signal peptide" evidence="3">
    <location>
        <begin position="1"/>
        <end position="21"/>
    </location>
</feature>
<keyword evidence="1 3" id="KW-0732">Signal</keyword>